<feature type="transmembrane region" description="Helical" evidence="2">
    <location>
        <begin position="45"/>
        <end position="77"/>
    </location>
</feature>
<feature type="compositionally biased region" description="Basic and acidic residues" evidence="1">
    <location>
        <begin position="229"/>
        <end position="247"/>
    </location>
</feature>
<keyword evidence="2" id="KW-0472">Membrane</keyword>
<evidence type="ECO:0000256" key="1">
    <source>
        <dbReference type="SAM" id="MobiDB-lite"/>
    </source>
</evidence>
<dbReference type="Pfam" id="PF25597">
    <property type="entry name" value="SH3_retrovirus"/>
    <property type="match status" value="1"/>
</dbReference>
<reference evidence="4" key="1">
    <citation type="journal article" date="2019" name="Sci. Rep.">
        <title>Draft genome of Tanacetum cinerariifolium, the natural source of mosquito coil.</title>
        <authorList>
            <person name="Yamashiro T."/>
            <person name="Shiraishi A."/>
            <person name="Satake H."/>
            <person name="Nakayama K."/>
        </authorList>
    </citation>
    <scope>NUCLEOTIDE SEQUENCE</scope>
</reference>
<dbReference type="EMBL" id="BKCJ010253540">
    <property type="protein sequence ID" value="GEZ21794.1"/>
    <property type="molecule type" value="Genomic_DNA"/>
</dbReference>
<evidence type="ECO:0000256" key="2">
    <source>
        <dbReference type="SAM" id="Phobius"/>
    </source>
</evidence>
<feature type="domain" description="Retroviral polymerase SH3-like" evidence="3">
    <location>
        <begin position="155"/>
        <end position="199"/>
    </location>
</feature>
<keyword evidence="2" id="KW-0812">Transmembrane</keyword>
<dbReference type="AlphaFoldDB" id="A0A699I5I3"/>
<sequence length="306" mass="32756">MAYFVAILTPDIAWSCVMQHTFPTERMRSIISMVSISLEGFLPSILLLVVIIVVVVIVVVILVVVVIDAVVGVVIIVARIGFPLFTTGISLGPVFLLGLLAFAMAAACTSKATATPSVIAGVADSGVVDLTGDEDPSDEDGGTGMGDSIGVSVSLGKFNGKANERFFVGYSMNSKAFRVFNSRKRIMEENLHIRFSENTPNVIGIQSNGFVGTKARDNADDGFQPSSDSVKKVDEDPSKGSDCRDQEQDNNVNNTKKVNAASTNKVNAVSENISNELPFDPNVPTLEDISAFNFSIDHEDNDEEVD</sequence>
<gene>
    <name evidence="4" type="ORF">Tci_493767</name>
</gene>
<name>A0A699I5I3_TANCI</name>
<organism evidence="4">
    <name type="scientific">Tanacetum cinerariifolium</name>
    <name type="common">Dalmatian daisy</name>
    <name type="synonym">Chrysanthemum cinerariifolium</name>
    <dbReference type="NCBI Taxonomy" id="118510"/>
    <lineage>
        <taxon>Eukaryota</taxon>
        <taxon>Viridiplantae</taxon>
        <taxon>Streptophyta</taxon>
        <taxon>Embryophyta</taxon>
        <taxon>Tracheophyta</taxon>
        <taxon>Spermatophyta</taxon>
        <taxon>Magnoliopsida</taxon>
        <taxon>eudicotyledons</taxon>
        <taxon>Gunneridae</taxon>
        <taxon>Pentapetalae</taxon>
        <taxon>asterids</taxon>
        <taxon>campanulids</taxon>
        <taxon>Asterales</taxon>
        <taxon>Asteraceae</taxon>
        <taxon>Asteroideae</taxon>
        <taxon>Anthemideae</taxon>
        <taxon>Anthemidinae</taxon>
        <taxon>Tanacetum</taxon>
    </lineage>
</organism>
<dbReference type="InterPro" id="IPR057670">
    <property type="entry name" value="SH3_retrovirus"/>
</dbReference>
<evidence type="ECO:0000313" key="4">
    <source>
        <dbReference type="EMBL" id="GEZ21794.1"/>
    </source>
</evidence>
<accession>A0A699I5I3</accession>
<keyword evidence="2" id="KW-1133">Transmembrane helix</keyword>
<feature type="compositionally biased region" description="Low complexity" evidence="1">
    <location>
        <begin position="250"/>
        <end position="261"/>
    </location>
</feature>
<protein>
    <submittedName>
        <fullName evidence="4">Retrovirus-related Pol polyprotein from transposon TNT 1-94</fullName>
    </submittedName>
</protein>
<feature type="transmembrane region" description="Helical" evidence="2">
    <location>
        <begin position="84"/>
        <end position="107"/>
    </location>
</feature>
<evidence type="ECO:0000259" key="3">
    <source>
        <dbReference type="Pfam" id="PF25597"/>
    </source>
</evidence>
<comment type="caution">
    <text evidence="4">The sequence shown here is derived from an EMBL/GenBank/DDBJ whole genome shotgun (WGS) entry which is preliminary data.</text>
</comment>
<feature type="region of interest" description="Disordered" evidence="1">
    <location>
        <begin position="213"/>
        <end position="263"/>
    </location>
</feature>
<feature type="non-terminal residue" evidence="4">
    <location>
        <position position="306"/>
    </location>
</feature>
<proteinExistence type="predicted"/>